<evidence type="ECO:0000256" key="3">
    <source>
        <dbReference type="ARBA" id="ARBA00022729"/>
    </source>
</evidence>
<dbReference type="SUPFAM" id="SSF109998">
    <property type="entry name" value="Triger factor/SurA peptide-binding domain-like"/>
    <property type="match status" value="1"/>
</dbReference>
<evidence type="ECO:0000313" key="8">
    <source>
        <dbReference type="EMBL" id="MCC0176783.1"/>
    </source>
</evidence>
<dbReference type="EMBL" id="JADWDC010000012">
    <property type="protein sequence ID" value="MCC0176783.1"/>
    <property type="molecule type" value="Genomic_DNA"/>
</dbReference>
<dbReference type="SUPFAM" id="SSF54534">
    <property type="entry name" value="FKBP-like"/>
    <property type="match status" value="1"/>
</dbReference>
<comment type="caution">
    <text evidence="8">The sequence shown here is derived from an EMBL/GenBank/DDBJ whole genome shotgun (WGS) entry which is preliminary data.</text>
</comment>
<dbReference type="InterPro" id="IPR000297">
    <property type="entry name" value="PPIase_PpiC"/>
</dbReference>
<accession>A0A964BQP8</accession>
<dbReference type="EC" id="5.2.1.8" evidence="2"/>
<comment type="catalytic activity">
    <reaction evidence="1">
        <text>[protein]-peptidylproline (omega=180) = [protein]-peptidylproline (omega=0)</text>
        <dbReference type="Rhea" id="RHEA:16237"/>
        <dbReference type="Rhea" id="RHEA-COMP:10747"/>
        <dbReference type="Rhea" id="RHEA-COMP:10748"/>
        <dbReference type="ChEBI" id="CHEBI:83833"/>
        <dbReference type="ChEBI" id="CHEBI:83834"/>
        <dbReference type="EC" id="5.2.1.8"/>
    </reaction>
</comment>
<dbReference type="GO" id="GO:0003755">
    <property type="term" value="F:peptidyl-prolyl cis-trans isomerase activity"/>
    <property type="evidence" value="ECO:0007669"/>
    <property type="project" value="UniProtKB-KW"/>
</dbReference>
<dbReference type="InterPro" id="IPR027304">
    <property type="entry name" value="Trigger_fact/SurA_dom_sf"/>
</dbReference>
<dbReference type="PANTHER" id="PTHR47245">
    <property type="entry name" value="PEPTIDYLPROLYL ISOMERASE"/>
    <property type="match status" value="1"/>
</dbReference>
<feature type="domain" description="PpiC" evidence="7">
    <location>
        <begin position="125"/>
        <end position="208"/>
    </location>
</feature>
<dbReference type="Gene3D" id="1.10.4030.10">
    <property type="entry name" value="Porin chaperone SurA, peptide-binding domain"/>
    <property type="match status" value="1"/>
</dbReference>
<evidence type="ECO:0000256" key="4">
    <source>
        <dbReference type="ARBA" id="ARBA00023110"/>
    </source>
</evidence>
<dbReference type="Proteomes" id="UP000729733">
    <property type="component" value="Unassembled WGS sequence"/>
</dbReference>
<keyword evidence="3" id="KW-0732">Signal</keyword>
<keyword evidence="9" id="KW-1185">Reference proteome</keyword>
<sequence length="256" mass="29364">MKPILKIDRATIINHLKLSSQLNRVLEGIATCKIIESKAREIGIDISDEELQQAADDFRITHDLQNIEATWQWLKSNQMSMDEFEVLMRTNIITKKLAHHLFSDRVKAFFFQNHLNYAGAAMYEVILDDEDMAIELFCALQEGEMSFHDIARTYESNPARRRSGGYCGVLQRQNLKPEISAEVFAASPPQLLKPIVTSMGVHLILVEEIIQPQLDEELHNQIMSGLFSEWLQQQLQEFQIVTDLSEVNHQSLAKNL</sequence>
<dbReference type="PROSITE" id="PS50198">
    <property type="entry name" value="PPIC_PPIASE_2"/>
    <property type="match status" value="1"/>
</dbReference>
<dbReference type="PANTHER" id="PTHR47245:SF1">
    <property type="entry name" value="FOLDASE PROTEIN PRSA"/>
    <property type="match status" value="1"/>
</dbReference>
<dbReference type="RefSeq" id="WP_229639821.1">
    <property type="nucleotide sequence ID" value="NZ_JADWDC010000012.1"/>
</dbReference>
<organism evidence="8 9">
    <name type="scientific">Waterburya agarophytonicola KI4</name>
    <dbReference type="NCBI Taxonomy" id="2874699"/>
    <lineage>
        <taxon>Bacteria</taxon>
        <taxon>Bacillati</taxon>
        <taxon>Cyanobacteriota</taxon>
        <taxon>Cyanophyceae</taxon>
        <taxon>Pleurocapsales</taxon>
        <taxon>Hyellaceae</taxon>
        <taxon>Waterburya</taxon>
        <taxon>Waterburya agarophytonicola</taxon>
    </lineage>
</organism>
<protein>
    <recommendedName>
        <fullName evidence="2">peptidylprolyl isomerase</fullName>
        <ecNumber evidence="2">5.2.1.8</ecNumber>
    </recommendedName>
</protein>
<evidence type="ECO:0000256" key="2">
    <source>
        <dbReference type="ARBA" id="ARBA00013194"/>
    </source>
</evidence>
<evidence type="ECO:0000259" key="7">
    <source>
        <dbReference type="PROSITE" id="PS50198"/>
    </source>
</evidence>
<evidence type="ECO:0000313" key="9">
    <source>
        <dbReference type="Proteomes" id="UP000729733"/>
    </source>
</evidence>
<evidence type="ECO:0000256" key="6">
    <source>
        <dbReference type="PROSITE-ProRule" id="PRU00278"/>
    </source>
</evidence>
<evidence type="ECO:0000256" key="1">
    <source>
        <dbReference type="ARBA" id="ARBA00000971"/>
    </source>
</evidence>
<dbReference type="AlphaFoldDB" id="A0A964BQP8"/>
<dbReference type="InterPro" id="IPR050245">
    <property type="entry name" value="PrsA_foldase"/>
</dbReference>
<name>A0A964BQP8_9CYAN</name>
<evidence type="ECO:0000256" key="5">
    <source>
        <dbReference type="ARBA" id="ARBA00023235"/>
    </source>
</evidence>
<keyword evidence="5 6" id="KW-0413">Isomerase</keyword>
<reference evidence="8" key="1">
    <citation type="journal article" date="2021" name="Antonie Van Leeuwenhoek">
        <title>Draft genome and description of Waterburya agarophytonicola gen. nov. sp. nov. (Pleurocapsales, Cyanobacteria): a seaweed symbiont.</title>
        <authorList>
            <person name="Bonthond G."/>
            <person name="Shalygin S."/>
            <person name="Bayer T."/>
            <person name="Weinberger F."/>
        </authorList>
    </citation>
    <scope>NUCLEOTIDE SEQUENCE</scope>
    <source>
        <strain evidence="8">KI4</strain>
    </source>
</reference>
<proteinExistence type="predicted"/>
<gene>
    <name evidence="8" type="ORF">I4641_07300</name>
</gene>
<dbReference type="Gene3D" id="3.10.50.40">
    <property type="match status" value="1"/>
</dbReference>
<dbReference type="InterPro" id="IPR046357">
    <property type="entry name" value="PPIase_dom_sf"/>
</dbReference>
<keyword evidence="4 6" id="KW-0697">Rotamase</keyword>
<dbReference type="Pfam" id="PF00639">
    <property type="entry name" value="Rotamase"/>
    <property type="match status" value="1"/>
</dbReference>